<evidence type="ECO:0000313" key="1">
    <source>
        <dbReference type="EMBL" id="ECW0150254.1"/>
    </source>
</evidence>
<sequence>MKIQRYEYLNKNRKMRTHPPFSAYPSTFQCVPIHLSVRSHPPFMKITVRTHPPFSAYPSTFHFEATKNNTYLNEIIDKKAGTMFAE</sequence>
<organism evidence="1">
    <name type="scientific">Salmonella enterica I</name>
    <dbReference type="NCBI Taxonomy" id="59201"/>
    <lineage>
        <taxon>Bacteria</taxon>
        <taxon>Pseudomonadati</taxon>
        <taxon>Pseudomonadota</taxon>
        <taxon>Gammaproteobacteria</taxon>
        <taxon>Enterobacterales</taxon>
        <taxon>Enterobacteriaceae</taxon>
        <taxon>Salmonella</taxon>
    </lineage>
</organism>
<name>A0A612I4E7_SALET</name>
<protein>
    <submittedName>
        <fullName evidence="1">Uncharacterized protein</fullName>
    </submittedName>
</protein>
<proteinExistence type="predicted"/>
<accession>A0A612I4E7</accession>
<dbReference type="EMBL" id="AAKUZB010000031">
    <property type="protein sequence ID" value="ECW0150254.1"/>
    <property type="molecule type" value="Genomic_DNA"/>
</dbReference>
<comment type="caution">
    <text evidence="1">The sequence shown here is derived from an EMBL/GenBank/DDBJ whole genome shotgun (WGS) entry which is preliminary data.</text>
</comment>
<gene>
    <name evidence="1" type="ORF">F3E81_23360</name>
</gene>
<reference evidence="1" key="1">
    <citation type="submission" date="2019-09" db="EMBL/GenBank/DDBJ databases">
        <authorList>
            <person name="Ashton P.M."/>
            <person name="Dallman T."/>
            <person name="Nair S."/>
            <person name="De Pinna E."/>
            <person name="Peters T."/>
            <person name="Grant K."/>
        </authorList>
    </citation>
    <scope>NUCLEOTIDE SEQUENCE</scope>
    <source>
        <strain evidence="1">802752</strain>
    </source>
</reference>
<dbReference type="AlphaFoldDB" id="A0A612I4E7"/>